<evidence type="ECO:0000256" key="2">
    <source>
        <dbReference type="ARBA" id="ARBA00022525"/>
    </source>
</evidence>
<dbReference type="Pfam" id="PF12946">
    <property type="entry name" value="EGF_MSP1_1"/>
    <property type="match status" value="1"/>
</dbReference>
<dbReference type="InterPro" id="IPR000742">
    <property type="entry name" value="EGF"/>
</dbReference>
<feature type="signal peptide" evidence="11">
    <location>
        <begin position="1"/>
        <end position="20"/>
    </location>
</feature>
<evidence type="ECO:0000256" key="11">
    <source>
        <dbReference type="SAM" id="SignalP"/>
    </source>
</evidence>
<evidence type="ECO:0000256" key="10">
    <source>
        <dbReference type="PROSITE-ProRule" id="PRU00076"/>
    </source>
</evidence>
<dbReference type="InterPro" id="IPR051495">
    <property type="entry name" value="Epithelial_Barrier/Signaling"/>
</dbReference>
<dbReference type="SMART" id="SM00274">
    <property type="entry name" value="FOLN"/>
    <property type="match status" value="3"/>
</dbReference>
<accession>A0ABM1EZX0</accession>
<keyword evidence="4 10" id="KW-0245">EGF-like domain</keyword>
<dbReference type="Pfam" id="PF06119">
    <property type="entry name" value="NIDO"/>
    <property type="match status" value="1"/>
</dbReference>
<dbReference type="InterPro" id="IPR049883">
    <property type="entry name" value="NOTCH1_EGF-like"/>
</dbReference>
<dbReference type="InterPro" id="IPR024730">
    <property type="entry name" value="MSP1_EGF_1"/>
</dbReference>
<evidence type="ECO:0000259" key="14">
    <source>
        <dbReference type="PROSITE" id="PS51220"/>
    </source>
</evidence>
<keyword evidence="9" id="KW-0325">Glycoprotein</keyword>
<reference evidence="16" key="1">
    <citation type="submission" date="2025-08" db="UniProtKB">
        <authorList>
            <consortium name="RefSeq"/>
        </authorList>
    </citation>
    <scope>IDENTIFICATION</scope>
</reference>
<keyword evidence="15" id="KW-1185">Reference proteome</keyword>
<feature type="domain" description="EGF-like" evidence="12">
    <location>
        <begin position="571"/>
        <end position="612"/>
    </location>
</feature>
<dbReference type="Pfam" id="PF07645">
    <property type="entry name" value="EGF_CA"/>
    <property type="match status" value="1"/>
</dbReference>
<evidence type="ECO:0000259" key="13">
    <source>
        <dbReference type="PROSITE" id="PS50993"/>
    </source>
</evidence>
<dbReference type="PROSITE" id="PS01187">
    <property type="entry name" value="EGF_CA"/>
    <property type="match status" value="1"/>
</dbReference>
<dbReference type="InterPro" id="IPR006605">
    <property type="entry name" value="G2_nidogen/fibulin_G2F"/>
</dbReference>
<dbReference type="CDD" id="cd00053">
    <property type="entry name" value="EGF"/>
    <property type="match status" value="1"/>
</dbReference>
<dbReference type="InterPro" id="IPR009017">
    <property type="entry name" value="GFP"/>
</dbReference>
<feature type="disulfide bond" evidence="10">
    <location>
        <begin position="627"/>
        <end position="644"/>
    </location>
</feature>
<dbReference type="InterPro" id="IPR018097">
    <property type="entry name" value="EGF_Ca-bd_CS"/>
</dbReference>
<dbReference type="Gene3D" id="2.40.155.10">
    <property type="entry name" value="Green fluorescent protein"/>
    <property type="match status" value="1"/>
</dbReference>
<feature type="domain" description="Nidogen G2 beta-barrel" evidence="13">
    <location>
        <begin position="315"/>
        <end position="538"/>
    </location>
</feature>
<dbReference type="InterPro" id="IPR003886">
    <property type="entry name" value="NIDO_dom"/>
</dbReference>
<evidence type="ECO:0000256" key="3">
    <source>
        <dbReference type="ARBA" id="ARBA00022530"/>
    </source>
</evidence>
<organism evidence="15 16">
    <name type="scientific">Priapulus caudatus</name>
    <name type="common">Priapulid worm</name>
    <dbReference type="NCBI Taxonomy" id="37621"/>
    <lineage>
        <taxon>Eukaryota</taxon>
        <taxon>Metazoa</taxon>
        <taxon>Ecdysozoa</taxon>
        <taxon>Scalidophora</taxon>
        <taxon>Priapulida</taxon>
        <taxon>Priapulimorpha</taxon>
        <taxon>Priapulimorphida</taxon>
        <taxon>Priapulidae</taxon>
        <taxon>Priapulus</taxon>
    </lineage>
</organism>
<dbReference type="Gene3D" id="2.10.25.10">
    <property type="entry name" value="Laminin"/>
    <property type="match status" value="4"/>
</dbReference>
<feature type="domain" description="NIDO" evidence="14">
    <location>
        <begin position="95"/>
        <end position="246"/>
    </location>
</feature>
<comment type="caution">
    <text evidence="10">Lacks conserved residue(s) required for the propagation of feature annotation.</text>
</comment>
<protein>
    <submittedName>
        <fullName evidence="16">Nidogen-2-like</fullName>
    </submittedName>
</protein>
<dbReference type="SMART" id="SM00181">
    <property type="entry name" value="EGF"/>
    <property type="match status" value="5"/>
</dbReference>
<dbReference type="CDD" id="cd00255">
    <property type="entry name" value="nidG2"/>
    <property type="match status" value="1"/>
</dbReference>
<dbReference type="PROSITE" id="PS01186">
    <property type="entry name" value="EGF_2"/>
    <property type="match status" value="5"/>
</dbReference>
<dbReference type="CDD" id="cd00054">
    <property type="entry name" value="EGF_CA"/>
    <property type="match status" value="1"/>
</dbReference>
<dbReference type="Proteomes" id="UP000695022">
    <property type="component" value="Unplaced"/>
</dbReference>
<comment type="subcellular location">
    <subcellularLocation>
        <location evidence="1">Secreted</location>
        <location evidence="1">Extracellular space</location>
        <location evidence="1">Extracellular matrix</location>
    </subcellularLocation>
</comment>
<evidence type="ECO:0000313" key="16">
    <source>
        <dbReference type="RefSeq" id="XP_014677741.1"/>
    </source>
</evidence>
<dbReference type="InterPro" id="IPR000152">
    <property type="entry name" value="EGF-type_Asp/Asn_hydroxyl_site"/>
</dbReference>
<dbReference type="GeneID" id="106817549"/>
<keyword evidence="6" id="KW-0677">Repeat</keyword>
<evidence type="ECO:0000259" key="12">
    <source>
        <dbReference type="PROSITE" id="PS50026"/>
    </source>
</evidence>
<feature type="disulfide bond" evidence="10">
    <location>
        <begin position="683"/>
        <end position="700"/>
    </location>
</feature>
<evidence type="ECO:0000256" key="6">
    <source>
        <dbReference type="ARBA" id="ARBA00022737"/>
    </source>
</evidence>
<dbReference type="InterPro" id="IPR001881">
    <property type="entry name" value="EGF-like_Ca-bd_dom"/>
</dbReference>
<dbReference type="InterPro" id="IPR009030">
    <property type="entry name" value="Growth_fac_rcpt_cys_sf"/>
</dbReference>
<keyword evidence="3" id="KW-0272">Extracellular matrix</keyword>
<evidence type="ECO:0000256" key="7">
    <source>
        <dbReference type="ARBA" id="ARBA00022837"/>
    </source>
</evidence>
<dbReference type="SUPFAM" id="SSF57184">
    <property type="entry name" value="Growth factor receptor domain"/>
    <property type="match status" value="2"/>
</dbReference>
<dbReference type="SMART" id="SM00179">
    <property type="entry name" value="EGF_CA"/>
    <property type="match status" value="2"/>
</dbReference>
<keyword evidence="5 11" id="KW-0732">Signal</keyword>
<gene>
    <name evidence="16" type="primary">LOC106817549</name>
</gene>
<dbReference type="PROSITE" id="PS00010">
    <property type="entry name" value="ASX_HYDROXYL"/>
    <property type="match status" value="1"/>
</dbReference>
<dbReference type="PROSITE" id="PS50026">
    <property type="entry name" value="EGF_3"/>
    <property type="match status" value="4"/>
</dbReference>
<dbReference type="RefSeq" id="XP_014677741.1">
    <property type="nucleotide sequence ID" value="XM_014822255.1"/>
</dbReference>
<sequence>MAVNLAHVILCVCTIGAVLCLSEYDFYPYGPGRDHRLEDHDEASSDEIPLRTRIVFFDRPHRSLFVNANGLVSFETDISNYANIPLPMNVASIAAFYADIDTTVNGQIYYRESQEPADLQKATSDVRKHFNAFADFEATSVCVVTWDRVGHYQGKSDMTNTFQLVLITNERDSFAILNYLDQNMRWIRGGGKNPNLEDAPGQIGFDSGDGRHWYKLPGSGTARVDEINRNTNVGKRGQWMFQIGNLRSKSIMEPDLIDGVVQEVLTVNEHHQHTCAQGADECHINARCVDHNPGYCCECAQPFIGNGHSCIEPNKPQRVNGKATGEVNGRAISADLHAYIVTGDGRAYTAISRVPAEIGLPLSLLTPAGSAIGWMFAVSVSKARNGFELTGGNFNRTAIVRFSDGGESISIRESFIARDVANYMRMTTEIVGDVPLVLAGSSIAMDDYVEDFRRVESGLIKSFSTHKYRVDDVPFTFTVEQTITLDECSFEYAASDAGPPPLRLSVSRNFVVFDEREQIVRYAQTNKISPLTDDPCERSNCAKAATCVVEEDSFRCVCNEGYEGDGEECTDIDECRLRLSTCDPVKSVCINMPGTYECHCAPGYEGDGRACEAVPPSSTNTCEDIDCDENADCVMDYDIREPMCRCREGYEGDGSFCALDPGQITRPTDAPGGEMTTCDDIDCDANADCVIDHRSRQPSCVCRQGYVGDGSFCALDPGQIDRPTGERITLVVLLLYIGYHQHTDDFANGRR</sequence>
<dbReference type="PROSITE" id="PS51220">
    <property type="entry name" value="NIDO"/>
    <property type="match status" value="1"/>
</dbReference>
<evidence type="ECO:0000313" key="15">
    <source>
        <dbReference type="Proteomes" id="UP000695022"/>
    </source>
</evidence>
<evidence type="ECO:0000256" key="8">
    <source>
        <dbReference type="ARBA" id="ARBA00023157"/>
    </source>
</evidence>
<keyword evidence="7" id="KW-0106">Calcium</keyword>
<dbReference type="PROSITE" id="PS50993">
    <property type="entry name" value="NIDOGEN_G2"/>
    <property type="match status" value="1"/>
</dbReference>
<evidence type="ECO:0000256" key="5">
    <source>
        <dbReference type="ARBA" id="ARBA00022729"/>
    </source>
</evidence>
<dbReference type="InterPro" id="IPR024731">
    <property type="entry name" value="NELL2-like_EGF"/>
</dbReference>
<dbReference type="PANTHER" id="PTHR13802">
    <property type="entry name" value="MUCIN 4-RELATED"/>
    <property type="match status" value="1"/>
</dbReference>
<feature type="domain" description="EGF-like" evidence="12">
    <location>
        <begin position="674"/>
        <end position="714"/>
    </location>
</feature>
<evidence type="ECO:0000256" key="9">
    <source>
        <dbReference type="ARBA" id="ARBA00023180"/>
    </source>
</evidence>
<feature type="domain" description="EGF-like" evidence="12">
    <location>
        <begin position="618"/>
        <end position="658"/>
    </location>
</feature>
<evidence type="ECO:0000256" key="4">
    <source>
        <dbReference type="ARBA" id="ARBA00022536"/>
    </source>
</evidence>
<dbReference type="Pfam" id="PF07474">
    <property type="entry name" value="G2F"/>
    <property type="match status" value="1"/>
</dbReference>
<dbReference type="SMART" id="SM00539">
    <property type="entry name" value="NIDO"/>
    <property type="match status" value="1"/>
</dbReference>
<dbReference type="SUPFAM" id="SSF54511">
    <property type="entry name" value="GFP-like"/>
    <property type="match status" value="1"/>
</dbReference>
<dbReference type="Pfam" id="PF12947">
    <property type="entry name" value="EGF_3"/>
    <property type="match status" value="1"/>
</dbReference>
<proteinExistence type="predicted"/>
<keyword evidence="8 10" id="KW-1015">Disulfide bond</keyword>
<evidence type="ECO:0000256" key="1">
    <source>
        <dbReference type="ARBA" id="ARBA00004498"/>
    </source>
</evidence>
<keyword evidence="2" id="KW-0964">Secreted</keyword>
<feature type="chain" id="PRO_5047045676" evidence="11">
    <location>
        <begin position="21"/>
        <end position="751"/>
    </location>
</feature>
<dbReference type="SMART" id="SM00682">
    <property type="entry name" value="G2F"/>
    <property type="match status" value="1"/>
</dbReference>
<dbReference type="PANTHER" id="PTHR13802:SF65">
    <property type="entry name" value="NIDOGEN"/>
    <property type="match status" value="1"/>
</dbReference>
<name>A0ABM1EZX0_PRICU</name>
<dbReference type="InterPro" id="IPR003645">
    <property type="entry name" value="Fol_N"/>
</dbReference>
<feature type="domain" description="EGF-like" evidence="12">
    <location>
        <begin position="532"/>
        <end position="570"/>
    </location>
</feature>